<dbReference type="Pfam" id="PF05437">
    <property type="entry name" value="AzlD"/>
    <property type="match status" value="1"/>
</dbReference>
<feature type="transmembrane region" description="Helical" evidence="1">
    <location>
        <begin position="40"/>
        <end position="58"/>
    </location>
</feature>
<feature type="transmembrane region" description="Helical" evidence="1">
    <location>
        <begin position="6"/>
        <end position="28"/>
    </location>
</feature>
<comment type="caution">
    <text evidence="2">The sequence shown here is derived from an EMBL/GenBank/DDBJ whole genome shotgun (WGS) entry which is preliminary data.</text>
</comment>
<evidence type="ECO:0000313" key="3">
    <source>
        <dbReference type="Proteomes" id="UP001235094"/>
    </source>
</evidence>
<name>A0ABU0LLF8_9HYPH</name>
<dbReference type="InterPro" id="IPR008407">
    <property type="entry name" value="Brnchd-chn_aa_trnsp_AzlD"/>
</dbReference>
<dbReference type="EMBL" id="JAUSVR010000001">
    <property type="protein sequence ID" value="MDQ0509539.1"/>
    <property type="molecule type" value="Genomic_DNA"/>
</dbReference>
<keyword evidence="3" id="KW-1185">Reference proteome</keyword>
<organism evidence="2 3">
    <name type="scientific">Ancylobacter amanitiformis</name>
    <dbReference type="NCBI Taxonomy" id="217069"/>
    <lineage>
        <taxon>Bacteria</taxon>
        <taxon>Pseudomonadati</taxon>
        <taxon>Pseudomonadota</taxon>
        <taxon>Alphaproteobacteria</taxon>
        <taxon>Hyphomicrobiales</taxon>
        <taxon>Xanthobacteraceae</taxon>
        <taxon>Ancylobacter</taxon>
    </lineage>
</organism>
<sequence length="101" mass="10600">MNTSDTLLVILAMAVITYATRAGGLWVVGFMPMSPRLEAFLRYLAGSVLVALVVPATVRGEGAAFVAVGATLVSVVLLRRALLAMAIGVLAAALYRRYTGM</sequence>
<keyword evidence="1" id="KW-0472">Membrane</keyword>
<proteinExistence type="predicted"/>
<keyword evidence="1" id="KW-1133">Transmembrane helix</keyword>
<evidence type="ECO:0000256" key="1">
    <source>
        <dbReference type="SAM" id="Phobius"/>
    </source>
</evidence>
<evidence type="ECO:0000313" key="2">
    <source>
        <dbReference type="EMBL" id="MDQ0509539.1"/>
    </source>
</evidence>
<feature type="transmembrane region" description="Helical" evidence="1">
    <location>
        <begin position="64"/>
        <end position="95"/>
    </location>
</feature>
<dbReference type="RefSeq" id="WP_306888220.1">
    <property type="nucleotide sequence ID" value="NZ_JAUSVR010000001.1"/>
</dbReference>
<gene>
    <name evidence="2" type="ORF">QOZ99_000416</name>
</gene>
<protein>
    <submittedName>
        <fullName evidence="2">Membrane protein</fullName>
    </submittedName>
</protein>
<dbReference type="Proteomes" id="UP001235094">
    <property type="component" value="Unassembled WGS sequence"/>
</dbReference>
<accession>A0ABU0LLF8</accession>
<keyword evidence="1" id="KW-0812">Transmembrane</keyword>
<reference evidence="2 3" key="1">
    <citation type="submission" date="2023-07" db="EMBL/GenBank/DDBJ databases">
        <title>Genomic Encyclopedia of Type Strains, Phase IV (KMG-IV): sequencing the most valuable type-strain genomes for metagenomic binning, comparative biology and taxonomic classification.</title>
        <authorList>
            <person name="Goeker M."/>
        </authorList>
    </citation>
    <scope>NUCLEOTIDE SEQUENCE [LARGE SCALE GENOMIC DNA]</scope>
    <source>
        <strain evidence="2 3">DSM 15561</strain>
    </source>
</reference>